<dbReference type="Proteomes" id="UP000729402">
    <property type="component" value="Unassembled WGS sequence"/>
</dbReference>
<reference evidence="2" key="1">
    <citation type="journal article" date="2021" name="bioRxiv">
        <title>Whole Genome Assembly and Annotation of Northern Wild Rice, Zizania palustris L., Supports a Whole Genome Duplication in the Zizania Genus.</title>
        <authorList>
            <person name="Haas M."/>
            <person name="Kono T."/>
            <person name="Macchietto M."/>
            <person name="Millas R."/>
            <person name="McGilp L."/>
            <person name="Shao M."/>
            <person name="Duquette J."/>
            <person name="Hirsch C.N."/>
            <person name="Kimball J."/>
        </authorList>
    </citation>
    <scope>NUCLEOTIDE SEQUENCE</scope>
    <source>
        <tissue evidence="2">Fresh leaf tissue</tissue>
    </source>
</reference>
<comment type="caution">
    <text evidence="2">The sequence shown here is derived from an EMBL/GenBank/DDBJ whole genome shotgun (WGS) entry which is preliminary data.</text>
</comment>
<gene>
    <name evidence="2" type="ORF">GUJ93_ZPchr0010g8312</name>
</gene>
<evidence type="ECO:0000256" key="1">
    <source>
        <dbReference type="SAM" id="MobiDB-lite"/>
    </source>
</evidence>
<dbReference type="AlphaFoldDB" id="A0A8J6BI36"/>
<organism evidence="2 3">
    <name type="scientific">Zizania palustris</name>
    <name type="common">Northern wild rice</name>
    <dbReference type="NCBI Taxonomy" id="103762"/>
    <lineage>
        <taxon>Eukaryota</taxon>
        <taxon>Viridiplantae</taxon>
        <taxon>Streptophyta</taxon>
        <taxon>Embryophyta</taxon>
        <taxon>Tracheophyta</taxon>
        <taxon>Spermatophyta</taxon>
        <taxon>Magnoliopsida</taxon>
        <taxon>Liliopsida</taxon>
        <taxon>Poales</taxon>
        <taxon>Poaceae</taxon>
        <taxon>BOP clade</taxon>
        <taxon>Oryzoideae</taxon>
        <taxon>Oryzeae</taxon>
        <taxon>Zizaniinae</taxon>
        <taxon>Zizania</taxon>
    </lineage>
</organism>
<dbReference type="EMBL" id="JAAALK010000082">
    <property type="protein sequence ID" value="KAG8085631.1"/>
    <property type="molecule type" value="Genomic_DNA"/>
</dbReference>
<feature type="compositionally biased region" description="Low complexity" evidence="1">
    <location>
        <begin position="16"/>
        <end position="27"/>
    </location>
</feature>
<evidence type="ECO:0000313" key="3">
    <source>
        <dbReference type="Proteomes" id="UP000729402"/>
    </source>
</evidence>
<evidence type="ECO:0000313" key="2">
    <source>
        <dbReference type="EMBL" id="KAG8085631.1"/>
    </source>
</evidence>
<protein>
    <submittedName>
        <fullName evidence="2">Uncharacterized protein</fullName>
    </submittedName>
</protein>
<feature type="region of interest" description="Disordered" evidence="1">
    <location>
        <begin position="16"/>
        <end position="38"/>
    </location>
</feature>
<reference evidence="2" key="2">
    <citation type="submission" date="2021-02" db="EMBL/GenBank/DDBJ databases">
        <authorList>
            <person name="Kimball J.A."/>
            <person name="Haas M.W."/>
            <person name="Macchietto M."/>
            <person name="Kono T."/>
            <person name="Duquette J."/>
            <person name="Shao M."/>
        </authorList>
    </citation>
    <scope>NUCLEOTIDE SEQUENCE</scope>
    <source>
        <tissue evidence="2">Fresh leaf tissue</tissue>
    </source>
</reference>
<name>A0A8J6BI36_ZIZPA</name>
<sequence>MSALLSTKSSTLTLLPSLSLDPSTPNPARSTHGRNPRLPVAALEANRKKLFGTRPAVGGAGWGAAVLQAAVGHLVHVSIPARIWGGRAAPRRSRCAAGRGSGDLRFQGLIVVNFHF</sequence>
<accession>A0A8J6BI36</accession>
<proteinExistence type="predicted"/>
<keyword evidence="3" id="KW-1185">Reference proteome</keyword>